<evidence type="ECO:0000313" key="6">
    <source>
        <dbReference type="Proteomes" id="UP000000289"/>
    </source>
</evidence>
<dbReference type="eggNOG" id="ENOG5031VYC">
    <property type="taxonomic scope" value="Bacteria"/>
</dbReference>
<organism evidence="5 6">
    <name type="scientific">Salmonella bongori (strain ATCC 43975 / DSM 13772 / NCTC 12419)</name>
    <dbReference type="NCBI Taxonomy" id="218493"/>
    <lineage>
        <taxon>Bacteria</taxon>
        <taxon>Pseudomonadati</taxon>
        <taxon>Pseudomonadota</taxon>
        <taxon>Gammaproteobacteria</taxon>
        <taxon>Enterobacterales</taxon>
        <taxon>Enterobacteriaceae</taxon>
        <taxon>Salmonella</taxon>
    </lineage>
</organism>
<evidence type="ECO:0000256" key="2">
    <source>
        <dbReference type="ARBA" id="ARBA00035706"/>
    </source>
</evidence>
<feature type="region of interest" description="Disordered" evidence="3">
    <location>
        <begin position="42"/>
        <end position="109"/>
    </location>
</feature>
<sequence length="109" mass="13408">MKRISLLFFLALLALTTLPARADIIDEAMGHIQQALSEAYKTDNGRDYDDDRDDGWQRTMSDDRRRQYDDRRRQFEDRRRQLDDRQRQLDQERRQLEAEERHMEDDDYR</sequence>
<evidence type="ECO:0000256" key="3">
    <source>
        <dbReference type="SAM" id="MobiDB-lite"/>
    </source>
</evidence>
<dbReference type="Proteomes" id="UP000000289">
    <property type="component" value="Chromosome"/>
</dbReference>
<feature type="signal peptide" evidence="4">
    <location>
        <begin position="1"/>
        <end position="22"/>
    </location>
</feature>
<evidence type="ECO:0000313" key="5">
    <source>
        <dbReference type="EMBL" id="CCC32770.1"/>
    </source>
</evidence>
<dbReference type="AlphaFoldDB" id="A0A0K0HH74"/>
<evidence type="ECO:0000256" key="4">
    <source>
        <dbReference type="SAM" id="SignalP"/>
    </source>
</evidence>
<dbReference type="KEGG" id="sbg:SBG_3726"/>
<dbReference type="GeneID" id="44982793"/>
<feature type="chain" id="PRO_5005332057" description="Uncharacterized protein YjdP" evidence="4">
    <location>
        <begin position="23"/>
        <end position="109"/>
    </location>
</feature>
<evidence type="ECO:0000256" key="1">
    <source>
        <dbReference type="ARBA" id="ARBA00022729"/>
    </source>
</evidence>
<proteinExistence type="predicted"/>
<name>A0A0K0HH74_SALBC</name>
<accession>A0A0K0HH74</accession>
<reference evidence="5 6" key="1">
    <citation type="journal article" date="2011" name="PLoS Pathog.">
        <title>Salmonella bongori provides insights into the evolution of the Salmonellae.</title>
        <authorList>
            <person name="Fookes M."/>
            <person name="Schroeder G.N."/>
            <person name="Langridge G.C."/>
            <person name="Blondel C.J."/>
            <person name="Mammina C."/>
            <person name="Connor T.R."/>
            <person name="Seth-Smith H."/>
            <person name="Vernikos G.S."/>
            <person name="Robinson K.S."/>
            <person name="Sanders M."/>
            <person name="Petty N.K."/>
            <person name="Kingsley R.A."/>
            <person name="Baumler A.J."/>
            <person name="Nuccio S.P."/>
            <person name="Contreras I."/>
            <person name="Santiviago C.A."/>
            <person name="Maskell D."/>
            <person name="Barrow P."/>
            <person name="Humphrey T."/>
            <person name="Nastasi A."/>
            <person name="Roberts M."/>
            <person name="Frankel G."/>
            <person name="Parkhill J."/>
            <person name="Dougan G."/>
            <person name="Thomson N.R."/>
        </authorList>
    </citation>
    <scope>NUCLEOTIDE SEQUENCE [LARGE SCALE GENOMIC DNA]</scope>
    <source>
        <strain evidence="6">ATCC 43975 / DSM 13772 / NCTC 12419</strain>
    </source>
</reference>
<dbReference type="EMBL" id="FR877557">
    <property type="protein sequence ID" value="CCC32770.1"/>
    <property type="molecule type" value="Genomic_DNA"/>
</dbReference>
<dbReference type="InterPro" id="IPR048164">
    <property type="entry name" value="YjdP-like"/>
</dbReference>
<protein>
    <recommendedName>
        <fullName evidence="2">Uncharacterized protein YjdP</fullName>
    </recommendedName>
</protein>
<keyword evidence="1 4" id="KW-0732">Signal</keyword>
<gene>
    <name evidence="5" type="ordered locus">SBG_3726</name>
</gene>
<dbReference type="RefSeq" id="WP_000822660.1">
    <property type="nucleotide sequence ID" value="NC_015761.1"/>
</dbReference>
<dbReference type="NCBIfam" id="NF041443">
    <property type="entry name" value="DDRRRQL_YjdP"/>
    <property type="match status" value="1"/>
</dbReference>